<dbReference type="GO" id="GO:0051537">
    <property type="term" value="F:2 iron, 2 sulfur cluster binding"/>
    <property type="evidence" value="ECO:0007669"/>
    <property type="project" value="UniProtKB-KW"/>
</dbReference>
<keyword evidence="9" id="KW-0411">Iron-sulfur</keyword>
<dbReference type="FunFam" id="3.30.365.10:FF:000001">
    <property type="entry name" value="Xanthine dehydrogenase oxidase"/>
    <property type="match status" value="1"/>
</dbReference>
<gene>
    <name evidence="12" type="ORF">SPLIT_LOCUS2454</name>
</gene>
<comment type="cofactor">
    <cofactor evidence="1">
        <name>Mo-molybdopterin</name>
        <dbReference type="ChEBI" id="CHEBI:71302"/>
    </cofactor>
</comment>
<evidence type="ECO:0000256" key="3">
    <source>
        <dbReference type="ARBA" id="ARBA00006849"/>
    </source>
</evidence>
<comment type="cofactor">
    <cofactor evidence="2">
        <name>FAD</name>
        <dbReference type="ChEBI" id="CHEBI:57692"/>
    </cofactor>
</comment>
<evidence type="ECO:0000256" key="7">
    <source>
        <dbReference type="ARBA" id="ARBA00023002"/>
    </source>
</evidence>
<protein>
    <recommendedName>
        <fullName evidence="11">Aldehyde oxidase/xanthine dehydrogenase a/b hammerhead domain-containing protein</fullName>
    </recommendedName>
</protein>
<organism evidence="12 13">
    <name type="scientific">Spodoptera littoralis</name>
    <name type="common">Egyptian cotton leafworm</name>
    <dbReference type="NCBI Taxonomy" id="7109"/>
    <lineage>
        <taxon>Eukaryota</taxon>
        <taxon>Metazoa</taxon>
        <taxon>Ecdysozoa</taxon>
        <taxon>Arthropoda</taxon>
        <taxon>Hexapoda</taxon>
        <taxon>Insecta</taxon>
        <taxon>Pterygota</taxon>
        <taxon>Neoptera</taxon>
        <taxon>Endopterygota</taxon>
        <taxon>Lepidoptera</taxon>
        <taxon>Glossata</taxon>
        <taxon>Ditrysia</taxon>
        <taxon>Noctuoidea</taxon>
        <taxon>Noctuidae</taxon>
        <taxon>Amphipyrinae</taxon>
        <taxon>Spodoptera</taxon>
    </lineage>
</organism>
<dbReference type="InterPro" id="IPR000674">
    <property type="entry name" value="Ald_Oxase/Xan_DH_a/b"/>
</dbReference>
<dbReference type="Gene3D" id="3.90.1170.50">
    <property type="entry name" value="Aldehyde oxidase/xanthine dehydrogenase, a/b hammerhead"/>
    <property type="match status" value="1"/>
</dbReference>
<name>A0A9P0I074_SPOLI</name>
<evidence type="ECO:0000256" key="5">
    <source>
        <dbReference type="ARBA" id="ARBA00022714"/>
    </source>
</evidence>
<dbReference type="InterPro" id="IPR016208">
    <property type="entry name" value="Ald_Oxase/xanthine_DH-like"/>
</dbReference>
<dbReference type="Proteomes" id="UP001153321">
    <property type="component" value="Chromosome 14"/>
</dbReference>
<dbReference type="Pfam" id="PF02738">
    <property type="entry name" value="MoCoBD_1"/>
    <property type="match status" value="1"/>
</dbReference>
<evidence type="ECO:0000256" key="2">
    <source>
        <dbReference type="ARBA" id="ARBA00001974"/>
    </source>
</evidence>
<dbReference type="InterPro" id="IPR046867">
    <property type="entry name" value="AldOxase/xan_DH_MoCoBD2"/>
</dbReference>
<dbReference type="Gene3D" id="3.30.365.10">
    <property type="entry name" value="Aldehyde oxidase/xanthine dehydrogenase, molybdopterin binding domain"/>
    <property type="match status" value="4"/>
</dbReference>
<accession>A0A9P0I074</accession>
<dbReference type="AlphaFoldDB" id="A0A9P0I074"/>
<dbReference type="InterPro" id="IPR008274">
    <property type="entry name" value="AldOxase/xan_DH_MoCoBD1"/>
</dbReference>
<feature type="domain" description="Aldehyde oxidase/xanthine dehydrogenase a/b hammerhead" evidence="11">
    <location>
        <begin position="11"/>
        <end position="123"/>
    </location>
</feature>
<evidence type="ECO:0000256" key="9">
    <source>
        <dbReference type="ARBA" id="ARBA00023014"/>
    </source>
</evidence>
<evidence type="ECO:0000256" key="8">
    <source>
        <dbReference type="ARBA" id="ARBA00023004"/>
    </source>
</evidence>
<keyword evidence="8" id="KW-0408">Iron</keyword>
<dbReference type="EMBL" id="LR824545">
    <property type="protein sequence ID" value="CAH1637093.1"/>
    <property type="molecule type" value="Genomic_DNA"/>
</dbReference>
<reference evidence="12" key="1">
    <citation type="submission" date="2022-02" db="EMBL/GenBank/DDBJ databases">
        <authorList>
            <person name="King R."/>
        </authorList>
    </citation>
    <scope>NUCLEOTIDE SEQUENCE</scope>
</reference>
<comment type="similarity">
    <text evidence="3">Belongs to the xanthine dehydrogenase family.</text>
</comment>
<dbReference type="GO" id="GO:0005506">
    <property type="term" value="F:iron ion binding"/>
    <property type="evidence" value="ECO:0007669"/>
    <property type="project" value="InterPro"/>
</dbReference>
<evidence type="ECO:0000313" key="13">
    <source>
        <dbReference type="Proteomes" id="UP001153321"/>
    </source>
</evidence>
<proteinExistence type="inferred from homology"/>
<evidence type="ECO:0000256" key="10">
    <source>
        <dbReference type="ARBA" id="ARBA00034078"/>
    </source>
</evidence>
<dbReference type="Pfam" id="PF20256">
    <property type="entry name" value="MoCoBD_2"/>
    <property type="match status" value="1"/>
</dbReference>
<dbReference type="FunFam" id="3.30.365.10:FF:000002">
    <property type="entry name" value="Xanthine dehydrogenase oxidase"/>
    <property type="match status" value="1"/>
</dbReference>
<dbReference type="SMART" id="SM01008">
    <property type="entry name" value="Ald_Xan_dh_C"/>
    <property type="match status" value="1"/>
</dbReference>
<dbReference type="Pfam" id="PF01315">
    <property type="entry name" value="Ald_Xan_dh_C"/>
    <property type="match status" value="1"/>
</dbReference>
<dbReference type="PANTHER" id="PTHR11908:SF132">
    <property type="entry name" value="ALDEHYDE OXIDASE 1-RELATED"/>
    <property type="match status" value="1"/>
</dbReference>
<evidence type="ECO:0000256" key="1">
    <source>
        <dbReference type="ARBA" id="ARBA00001924"/>
    </source>
</evidence>
<comment type="cofactor">
    <cofactor evidence="10">
        <name>[2Fe-2S] cluster</name>
        <dbReference type="ChEBI" id="CHEBI:190135"/>
    </cofactor>
</comment>
<keyword evidence="6" id="KW-0479">Metal-binding</keyword>
<dbReference type="GO" id="GO:0016491">
    <property type="term" value="F:oxidoreductase activity"/>
    <property type="evidence" value="ECO:0007669"/>
    <property type="project" value="UniProtKB-KW"/>
</dbReference>
<evidence type="ECO:0000256" key="6">
    <source>
        <dbReference type="ARBA" id="ARBA00022723"/>
    </source>
</evidence>
<evidence type="ECO:0000313" key="12">
    <source>
        <dbReference type="EMBL" id="CAH1637093.1"/>
    </source>
</evidence>
<dbReference type="SUPFAM" id="SSF54665">
    <property type="entry name" value="CO dehydrogenase molybdoprotein N-domain-like"/>
    <property type="match status" value="1"/>
</dbReference>
<dbReference type="PANTHER" id="PTHR11908">
    <property type="entry name" value="XANTHINE DEHYDROGENASE"/>
    <property type="match status" value="1"/>
</dbReference>
<keyword evidence="13" id="KW-1185">Reference proteome</keyword>
<keyword evidence="7" id="KW-0560">Oxidoreductase</keyword>
<evidence type="ECO:0000259" key="11">
    <source>
        <dbReference type="SMART" id="SM01008"/>
    </source>
</evidence>
<evidence type="ECO:0000256" key="4">
    <source>
        <dbReference type="ARBA" id="ARBA00022505"/>
    </source>
</evidence>
<dbReference type="InterPro" id="IPR036856">
    <property type="entry name" value="Ald_Oxase/Xan_DH_a/b_sf"/>
</dbReference>
<dbReference type="InterPro" id="IPR037165">
    <property type="entry name" value="AldOxase/xan_DH_Mopterin-bd_sf"/>
</dbReference>
<keyword evidence="4" id="KW-0500">Molybdenum</keyword>
<sequence length="718" mass="81257">MPKIEGLIQCSGEAKYTDDIPTFPREVHGAFVLSTIGKGRIVSIDPSNALKHPGVIAFYSAKDIPGLNSFTPKDLYTYHMNEEVFCSSEVKYFNQPLGLIVADNQDIAYEAVNFVKVTYANLEKPVIDVAEGKKDPARNTLYAEIKATTRGNDVAKVIKGSNTLKAQNYFTMETLVSLTNPIEEGFDVYATTQWPTVIQLMIYHALKVDQNKITVHVRRVGGAYGFKISRCIQVAIASSLVALKLNRPCRIINRMETNTRAYGKRFPSSVDYEVSVNKSGIFQYIDYSLYEDNGYGYNEELSRLGVVVYNNCYNPSTWNYKCYNTVTDTAKNTWFRSPGSLENIAMAEMMMEQISYELSINPNELRLANLDPQHNDLRKMFETLASTAEYTTRRTEVNKFNAENRWKKRGLRFVFLKWNHRFPRYFDVNLVVYQTDGTVAISHGGVEMGQGINTKAAQVAAYKLNIPVEKIIITETNTISSPNAYVTGGSLTTQNIMIGVERCCDQLLQRLEPIRKQMNNPSWEDLITTSYANFVDLQAHGFVDINDQQDYFVYGVTLAEVEIDVITGEIEVLRVDVHHDVGQSVNPELDVGQIEGAFIMGLGYWTSENMVYDHNTGELLTDRTWNYYVPLARDIPQDFRIYLRKKSYTSKIIFGSKACAEAPICMSVSIPIAIREAIVSAREEAGLPSNQWFNIDGPYTVEKICLNCETNTKDFKFN</sequence>
<dbReference type="SUPFAM" id="SSF56003">
    <property type="entry name" value="Molybdenum cofactor-binding domain"/>
    <property type="match status" value="1"/>
</dbReference>
<keyword evidence="5" id="KW-0001">2Fe-2S</keyword>